<dbReference type="InterPro" id="IPR052755">
    <property type="entry name" value="Lysozyme_Inhibitor_LprI"/>
</dbReference>
<sequence>MIRLLAIISVLLLTITPVWADSGVPCVRMLGDFWGETPAPSDIRTIDGTAYKSPEDLARAVGDGAVIQGGNFSEWDFRKVRLTNACFVEADLKGSVWTGANAPGVGFIKSDLTEAALSSIRAPGVLFRDAVLTNTHADKADFSGGWFEGGWFDGGVDGWKLDEANLTGFTFSCGITLSDGCPLYDGDRQISARGADFTRAKLSSFHRYGLSDIELDGAVLDRTEISPGQLASFKGRKIVHPLVLTGADRTIELSVEEAQAIADDTAIAASFASGPSFDCARAASAVEKMLCLPDAPDLGQADRDMAALFARVRKVRPQAVAEQRQWIGQRDACMRGEYPSDCLRAAHRDRIGELLGQLGEQEWLARGQGAVFIEDSLPLTDAMRASAVFARIAPVLAGASDALVYVSRATDGSYAVSGEAVGANAHTCSLGASGLRLDPLTGWYSAPIPGKRLNARVIRVHGDVVEVFESGRPSSDLPEAELDYASCGMRAAFSPLRRIDLQPEDLKRYADQARLQE</sequence>
<name>A0ABM6M9D5_9SPHN</name>
<dbReference type="Gene3D" id="2.160.20.80">
    <property type="entry name" value="E3 ubiquitin-protein ligase SopA"/>
    <property type="match status" value="1"/>
</dbReference>
<dbReference type="RefSeq" id="WP_117352822.1">
    <property type="nucleotide sequence ID" value="NZ_CP020083.1"/>
</dbReference>
<dbReference type="GeneID" id="303486860"/>
<dbReference type="EMBL" id="CP020083">
    <property type="protein sequence ID" value="ASR52578.1"/>
    <property type="molecule type" value="Genomic_DNA"/>
</dbReference>
<feature type="chain" id="PRO_5045785547" description="Lysozyme inhibitor LprI N-terminal domain-containing protein" evidence="1">
    <location>
        <begin position="21"/>
        <end position="517"/>
    </location>
</feature>
<keyword evidence="1" id="KW-0732">Signal</keyword>
<dbReference type="PANTHER" id="PTHR37549:SF1">
    <property type="entry name" value="LIPOPROTEIN LPRI"/>
    <property type="match status" value="1"/>
</dbReference>
<gene>
    <name evidence="2" type="ORF">B5J99_14840</name>
</gene>
<evidence type="ECO:0000313" key="3">
    <source>
        <dbReference type="Proteomes" id="UP000258016"/>
    </source>
</evidence>
<organism evidence="2 3">
    <name type="scientific">Blastomonas fulva</name>
    <dbReference type="NCBI Taxonomy" id="1550728"/>
    <lineage>
        <taxon>Bacteria</taxon>
        <taxon>Pseudomonadati</taxon>
        <taxon>Pseudomonadota</taxon>
        <taxon>Alphaproteobacteria</taxon>
        <taxon>Sphingomonadales</taxon>
        <taxon>Sphingomonadaceae</taxon>
        <taxon>Blastomonas</taxon>
    </lineage>
</organism>
<proteinExistence type="predicted"/>
<keyword evidence="3" id="KW-1185">Reference proteome</keyword>
<dbReference type="InterPro" id="IPR001646">
    <property type="entry name" value="5peptide_repeat"/>
</dbReference>
<accession>A0ABM6M9D5</accession>
<dbReference type="Proteomes" id="UP000258016">
    <property type="component" value="Chromosome"/>
</dbReference>
<reference evidence="2 3" key="1">
    <citation type="submission" date="2017-03" db="EMBL/GenBank/DDBJ databases">
        <title>Complete genome sequence of Blastomonas fulva degrading microcsystin LR.</title>
        <authorList>
            <person name="Lee H.-g."/>
            <person name="Jin L."/>
            <person name="oh H.-M."/>
        </authorList>
    </citation>
    <scope>NUCLEOTIDE SEQUENCE [LARGE SCALE GENOMIC DNA]</scope>
    <source>
        <strain evidence="2 3">T2</strain>
    </source>
</reference>
<dbReference type="PANTHER" id="PTHR37549">
    <property type="entry name" value="LIPOPROTEIN LPRI"/>
    <property type="match status" value="1"/>
</dbReference>
<evidence type="ECO:0000313" key="2">
    <source>
        <dbReference type="EMBL" id="ASR52578.1"/>
    </source>
</evidence>
<feature type="signal peptide" evidence="1">
    <location>
        <begin position="1"/>
        <end position="20"/>
    </location>
</feature>
<dbReference type="Pfam" id="PF00805">
    <property type="entry name" value="Pentapeptide"/>
    <property type="match status" value="2"/>
</dbReference>
<evidence type="ECO:0000256" key="1">
    <source>
        <dbReference type="SAM" id="SignalP"/>
    </source>
</evidence>
<protein>
    <recommendedName>
        <fullName evidence="4">Lysozyme inhibitor LprI N-terminal domain-containing protein</fullName>
    </recommendedName>
</protein>
<evidence type="ECO:0008006" key="4">
    <source>
        <dbReference type="Google" id="ProtNLM"/>
    </source>
</evidence>
<dbReference type="SUPFAM" id="SSF141571">
    <property type="entry name" value="Pentapeptide repeat-like"/>
    <property type="match status" value="1"/>
</dbReference>